<dbReference type="CDD" id="cd16272">
    <property type="entry name" value="RNaseZ_MBL-fold"/>
    <property type="match status" value="1"/>
</dbReference>
<dbReference type="Pfam" id="PF23023">
    <property type="entry name" value="Anti-Pycsar_Apyc1"/>
    <property type="match status" value="1"/>
</dbReference>
<evidence type="ECO:0000313" key="3">
    <source>
        <dbReference type="Proteomes" id="UP000294813"/>
    </source>
</evidence>
<dbReference type="Gene3D" id="3.60.15.10">
    <property type="entry name" value="Ribonuclease Z/Hydroxyacylglutathione hydrolase-like"/>
    <property type="match status" value="1"/>
</dbReference>
<dbReference type="RefSeq" id="WP_131918478.1">
    <property type="nucleotide sequence ID" value="NZ_JAOQNU010000005.1"/>
</dbReference>
<accession>A0A4R2RSJ7</accession>
<gene>
    <name evidence="2" type="ORF">EDD73_105115</name>
</gene>
<name>A0A4R2RSJ7_9FIRM</name>
<evidence type="ECO:0000313" key="2">
    <source>
        <dbReference type="EMBL" id="TCP67220.1"/>
    </source>
</evidence>
<dbReference type="SUPFAM" id="SSF56281">
    <property type="entry name" value="Metallo-hydrolase/oxidoreductase"/>
    <property type="match status" value="1"/>
</dbReference>
<protein>
    <submittedName>
        <fullName evidence="2">Ribonuclease Z</fullName>
    </submittedName>
</protein>
<dbReference type="OrthoDB" id="9800940at2"/>
<comment type="caution">
    <text evidence="2">The sequence shown here is derived from an EMBL/GenBank/DDBJ whole genome shotgun (WGS) entry which is preliminary data.</text>
</comment>
<dbReference type="AlphaFoldDB" id="A0A4R2RSJ7"/>
<feature type="domain" description="Metallo-beta-lactamase" evidence="1">
    <location>
        <begin position="19"/>
        <end position="224"/>
    </location>
</feature>
<dbReference type="SMART" id="SM00849">
    <property type="entry name" value="Lactamase_B"/>
    <property type="match status" value="1"/>
</dbReference>
<sequence>MFRITFFGTGNGMGDAQRESTFFLVQHERTNTTILVDVGGAPWSQLARVGVKADQLTALLLTHAHPDHIYGLPALIQSLWLAGRQTPLPVYCPQGAGATVTGLLDLFGLRHKPGIFAIEIQEQPLHGVTPLFTRDGITMQTFAARHGVPTMGFVCEAQRSGVAKRIVYSADSEYNPELEVLAKHARCLIHECNAAQKAQGKHSSLLDVLDLMKKAAPQQVVLVHLTEGEDYQRVLHEHSLGVPQVIVASDSMTLMIE</sequence>
<dbReference type="InterPro" id="IPR036866">
    <property type="entry name" value="RibonucZ/Hydroxyglut_hydro"/>
</dbReference>
<dbReference type="Proteomes" id="UP000294813">
    <property type="component" value="Unassembled WGS sequence"/>
</dbReference>
<dbReference type="EMBL" id="SLXT01000005">
    <property type="protein sequence ID" value="TCP67220.1"/>
    <property type="molecule type" value="Genomic_DNA"/>
</dbReference>
<proteinExistence type="predicted"/>
<evidence type="ECO:0000259" key="1">
    <source>
        <dbReference type="SMART" id="SM00849"/>
    </source>
</evidence>
<dbReference type="PANTHER" id="PTHR46018:SF3">
    <property type="entry name" value="ARYLSULFATASE"/>
    <property type="match status" value="1"/>
</dbReference>
<dbReference type="GO" id="GO:0042781">
    <property type="term" value="F:3'-tRNA processing endoribonuclease activity"/>
    <property type="evidence" value="ECO:0007669"/>
    <property type="project" value="TreeGrafter"/>
</dbReference>
<dbReference type="PANTHER" id="PTHR46018">
    <property type="entry name" value="ZINC PHOSPHODIESTERASE ELAC PROTEIN 1"/>
    <property type="match status" value="1"/>
</dbReference>
<keyword evidence="3" id="KW-1185">Reference proteome</keyword>
<reference evidence="2 3" key="1">
    <citation type="submission" date="2019-03" db="EMBL/GenBank/DDBJ databases">
        <title>Genomic Encyclopedia of Type Strains, Phase IV (KMG-IV): sequencing the most valuable type-strain genomes for metagenomic binning, comparative biology and taxonomic classification.</title>
        <authorList>
            <person name="Goeker M."/>
        </authorList>
    </citation>
    <scope>NUCLEOTIDE SEQUENCE [LARGE SCALE GENOMIC DNA]</scope>
    <source>
        <strain evidence="2 3">DSM 11170</strain>
    </source>
</reference>
<organism evidence="2 3">
    <name type="scientific">Heliophilum fasciatum</name>
    <dbReference type="NCBI Taxonomy" id="35700"/>
    <lineage>
        <taxon>Bacteria</taxon>
        <taxon>Bacillati</taxon>
        <taxon>Bacillota</taxon>
        <taxon>Clostridia</taxon>
        <taxon>Eubacteriales</taxon>
        <taxon>Heliobacteriaceae</taxon>
        <taxon>Heliophilum</taxon>
    </lineage>
</organism>
<dbReference type="InterPro" id="IPR001279">
    <property type="entry name" value="Metallo-B-lactamas"/>
</dbReference>